<dbReference type="PROSITE" id="PS00105">
    <property type="entry name" value="AA_TRANSFER_CLASS_1"/>
    <property type="match status" value="1"/>
</dbReference>
<dbReference type="EC" id="2.6.1.-" evidence="6"/>
<dbReference type="GO" id="GO:0008483">
    <property type="term" value="F:transaminase activity"/>
    <property type="evidence" value="ECO:0007669"/>
    <property type="project" value="UniProtKB-KW"/>
</dbReference>
<evidence type="ECO:0000256" key="1">
    <source>
        <dbReference type="ARBA" id="ARBA00001933"/>
    </source>
</evidence>
<dbReference type="PANTHER" id="PTHR46383:SF4">
    <property type="entry name" value="AMINOTRANSFERASE"/>
    <property type="match status" value="1"/>
</dbReference>
<dbReference type="SUPFAM" id="SSF53383">
    <property type="entry name" value="PLP-dependent transferases"/>
    <property type="match status" value="1"/>
</dbReference>
<accession>A0A5C5ED70</accession>
<comment type="cofactor">
    <cofactor evidence="1 6">
        <name>pyridoxal 5'-phosphate</name>
        <dbReference type="ChEBI" id="CHEBI:597326"/>
    </cofactor>
</comment>
<dbReference type="Proteomes" id="UP000313395">
    <property type="component" value="Unassembled WGS sequence"/>
</dbReference>
<proteinExistence type="inferred from homology"/>
<dbReference type="InterPro" id="IPR004839">
    <property type="entry name" value="Aminotransferase_I/II_large"/>
</dbReference>
<protein>
    <recommendedName>
        <fullName evidence="6">Aminotransferase</fullName>
        <ecNumber evidence="6">2.6.1.-</ecNumber>
    </recommendedName>
</protein>
<dbReference type="InterPro" id="IPR015422">
    <property type="entry name" value="PyrdxlP-dep_Trfase_small"/>
</dbReference>
<dbReference type="CDD" id="cd00609">
    <property type="entry name" value="AAT_like"/>
    <property type="match status" value="1"/>
</dbReference>
<feature type="domain" description="Aminotransferase class I/classII large" evidence="7">
    <location>
        <begin position="33"/>
        <end position="381"/>
    </location>
</feature>
<dbReference type="AlphaFoldDB" id="A0A5C5ED70"/>
<reference evidence="8 9" key="1">
    <citation type="submission" date="2019-06" db="EMBL/GenBank/DDBJ databases">
        <title>Description Trichococcus psychrophilus sp. nov., isolated from a cold spring, by genomic and phenotypic analyses.</title>
        <authorList>
            <person name="Zakharyuk A."/>
        </authorList>
    </citation>
    <scope>NUCLEOTIDE SEQUENCE [LARGE SCALE GENOMIC DNA]</scope>
    <source>
        <strain evidence="8 9">SKBG</strain>
    </source>
</reference>
<evidence type="ECO:0000256" key="2">
    <source>
        <dbReference type="ARBA" id="ARBA00007441"/>
    </source>
</evidence>
<dbReference type="PANTHER" id="PTHR46383">
    <property type="entry name" value="ASPARTATE AMINOTRANSFERASE"/>
    <property type="match status" value="1"/>
</dbReference>
<dbReference type="GO" id="GO:0030170">
    <property type="term" value="F:pyridoxal phosphate binding"/>
    <property type="evidence" value="ECO:0007669"/>
    <property type="project" value="InterPro"/>
</dbReference>
<dbReference type="InterPro" id="IPR004838">
    <property type="entry name" value="NHTrfase_class1_PyrdxlP-BS"/>
</dbReference>
<gene>
    <name evidence="8" type="ORF">FHK04_04560</name>
</gene>
<keyword evidence="5" id="KW-0663">Pyridoxal phosphate</keyword>
<evidence type="ECO:0000256" key="5">
    <source>
        <dbReference type="ARBA" id="ARBA00022898"/>
    </source>
</evidence>
<evidence type="ECO:0000256" key="3">
    <source>
        <dbReference type="ARBA" id="ARBA00022576"/>
    </source>
</evidence>
<keyword evidence="4 6" id="KW-0808">Transferase</keyword>
<comment type="similarity">
    <text evidence="2 6">Belongs to the class-I pyridoxal-phosphate-dependent aminotransferase family.</text>
</comment>
<keyword evidence="9" id="KW-1185">Reference proteome</keyword>
<name>A0A5C5ED70_9LACT</name>
<dbReference type="GO" id="GO:0006520">
    <property type="term" value="P:amino acid metabolic process"/>
    <property type="evidence" value="ECO:0007669"/>
    <property type="project" value="InterPro"/>
</dbReference>
<organism evidence="8 9">
    <name type="scientific">Trichococcus shcherbakoviae subsp. psychrophilus</name>
    <dbReference type="NCBI Taxonomy" id="2585775"/>
    <lineage>
        <taxon>Bacteria</taxon>
        <taxon>Bacillati</taxon>
        <taxon>Bacillota</taxon>
        <taxon>Bacilli</taxon>
        <taxon>Lactobacillales</taxon>
        <taxon>Carnobacteriaceae</taxon>
        <taxon>Trichococcus</taxon>
    </lineage>
</organism>
<dbReference type="PRINTS" id="PR00753">
    <property type="entry name" value="ACCSYNTHASE"/>
</dbReference>
<dbReference type="InterPro" id="IPR015424">
    <property type="entry name" value="PyrdxlP-dep_Trfase"/>
</dbReference>
<dbReference type="EMBL" id="VENO01000001">
    <property type="protein sequence ID" value="TNV70501.1"/>
    <property type="molecule type" value="Genomic_DNA"/>
</dbReference>
<evidence type="ECO:0000259" key="7">
    <source>
        <dbReference type="Pfam" id="PF00155"/>
    </source>
</evidence>
<dbReference type="Gene3D" id="3.90.1150.10">
    <property type="entry name" value="Aspartate Aminotransferase, domain 1"/>
    <property type="match status" value="1"/>
</dbReference>
<dbReference type="InterPro" id="IPR050596">
    <property type="entry name" value="AspAT/PAT-like"/>
</dbReference>
<evidence type="ECO:0000313" key="8">
    <source>
        <dbReference type="EMBL" id="TNV70501.1"/>
    </source>
</evidence>
<dbReference type="InterPro" id="IPR015421">
    <property type="entry name" value="PyrdxlP-dep_Trfase_major"/>
</dbReference>
<evidence type="ECO:0000256" key="6">
    <source>
        <dbReference type="RuleBase" id="RU000481"/>
    </source>
</evidence>
<comment type="caution">
    <text evidence="8">The sequence shown here is derived from an EMBL/GenBank/DDBJ whole genome shotgun (WGS) entry which is preliminary data.</text>
</comment>
<dbReference type="Pfam" id="PF00155">
    <property type="entry name" value="Aminotran_1_2"/>
    <property type="match status" value="1"/>
</dbReference>
<evidence type="ECO:0000313" key="9">
    <source>
        <dbReference type="Proteomes" id="UP000313395"/>
    </source>
</evidence>
<keyword evidence="3 6" id="KW-0032">Aminotransferase</keyword>
<dbReference type="Gene3D" id="3.40.640.10">
    <property type="entry name" value="Type I PLP-dependent aspartate aminotransferase-like (Major domain)"/>
    <property type="match status" value="1"/>
</dbReference>
<sequence>MYYMALTTNELFSRIKPSQIREFDELFRSVEGCIPMTIGEPDFDMPENVKQAAIKAIEDNASHYAHTSGEIGVRKAVSAFLEKQYDLHYDPETEIVMTVGATEGLFAAAFGLLNPGDQVIIPSPYFPLYSYAVELNRGECILVDTSDTGFLMTPELLHKTMAENKNVKAIFLNYPSNPTGATYTKEELTALADAIKQYDIFVLSDEIYSEITYGEKHTSIATLLRDRTILFQGASKAFAMTGWRVGVLAADAKWMKTLFLAHQQLVTTGVTVSNRAAEEAFRNSAPDVEKMRSEYEKRRNILVPALQEAGFEVPALKGAFYAFAKIPSKFGTDDKAFCREIGMNAKVGMLPGSIFGPGGEGYVRMSYALSTDMVAEAAERLKTYIASK</sequence>
<evidence type="ECO:0000256" key="4">
    <source>
        <dbReference type="ARBA" id="ARBA00022679"/>
    </source>
</evidence>